<gene>
    <name evidence="2" type="ORF">ILUMI_19696</name>
</gene>
<proteinExistence type="predicted"/>
<evidence type="ECO:0000313" key="2">
    <source>
        <dbReference type="EMBL" id="KAF2886477.1"/>
    </source>
</evidence>
<feature type="region of interest" description="Disordered" evidence="1">
    <location>
        <begin position="1"/>
        <end position="24"/>
    </location>
</feature>
<dbReference type="Proteomes" id="UP000801492">
    <property type="component" value="Unassembled WGS sequence"/>
</dbReference>
<keyword evidence="3" id="KW-1185">Reference proteome</keyword>
<name>A0A8K0CLX6_IGNLU</name>
<sequence length="173" mass="20205">MVTCDSSNTTTTTTKISDPITEENQSFSNNAYKTVIQKQSQKRTRQEFIENSEVATESRFNFLAVEDMKEEKYITESVTPSEKKMKIPPIIVTEKERWVTLSSELKRLKYNFTKARNINYGININPETIDDYCKTIHLLDMNNIAFYTHQLSEDKLIRMEIRDIPSEIFTVDV</sequence>
<dbReference type="AlphaFoldDB" id="A0A8K0CLX6"/>
<protein>
    <submittedName>
        <fullName evidence="2">Uncharacterized protein</fullName>
    </submittedName>
</protein>
<comment type="caution">
    <text evidence="2">The sequence shown here is derived from an EMBL/GenBank/DDBJ whole genome shotgun (WGS) entry which is preliminary data.</text>
</comment>
<dbReference type="EMBL" id="VTPC01087529">
    <property type="protein sequence ID" value="KAF2886477.1"/>
    <property type="molecule type" value="Genomic_DNA"/>
</dbReference>
<evidence type="ECO:0000313" key="3">
    <source>
        <dbReference type="Proteomes" id="UP000801492"/>
    </source>
</evidence>
<reference evidence="2" key="1">
    <citation type="submission" date="2019-08" db="EMBL/GenBank/DDBJ databases">
        <title>The genome of the North American firefly Photinus pyralis.</title>
        <authorList>
            <consortium name="Photinus pyralis genome working group"/>
            <person name="Fallon T.R."/>
            <person name="Sander Lower S.E."/>
            <person name="Weng J.-K."/>
        </authorList>
    </citation>
    <scope>NUCLEOTIDE SEQUENCE</scope>
    <source>
        <strain evidence="2">TRF0915ILg1</strain>
        <tissue evidence="2">Whole body</tissue>
    </source>
</reference>
<evidence type="ECO:0000256" key="1">
    <source>
        <dbReference type="SAM" id="MobiDB-lite"/>
    </source>
</evidence>
<dbReference type="OrthoDB" id="8123891at2759"/>
<accession>A0A8K0CLX6</accession>
<organism evidence="2 3">
    <name type="scientific">Ignelater luminosus</name>
    <name type="common">Cucubano</name>
    <name type="synonym">Pyrophorus luminosus</name>
    <dbReference type="NCBI Taxonomy" id="2038154"/>
    <lineage>
        <taxon>Eukaryota</taxon>
        <taxon>Metazoa</taxon>
        <taxon>Ecdysozoa</taxon>
        <taxon>Arthropoda</taxon>
        <taxon>Hexapoda</taxon>
        <taxon>Insecta</taxon>
        <taxon>Pterygota</taxon>
        <taxon>Neoptera</taxon>
        <taxon>Endopterygota</taxon>
        <taxon>Coleoptera</taxon>
        <taxon>Polyphaga</taxon>
        <taxon>Elateriformia</taxon>
        <taxon>Elateroidea</taxon>
        <taxon>Elateridae</taxon>
        <taxon>Agrypninae</taxon>
        <taxon>Pyrophorini</taxon>
        <taxon>Ignelater</taxon>
    </lineage>
</organism>